<dbReference type="Proteomes" id="UP000316621">
    <property type="component" value="Chromosome 6"/>
</dbReference>
<keyword evidence="2" id="KW-1185">Reference proteome</keyword>
<accession>A0A4Y7K0Q4</accession>
<evidence type="ECO:0000313" key="2">
    <source>
        <dbReference type="Proteomes" id="UP000316621"/>
    </source>
</evidence>
<proteinExistence type="predicted"/>
<protein>
    <submittedName>
        <fullName evidence="1">Uncharacterized protein</fullName>
    </submittedName>
</protein>
<dbReference type="Gramene" id="RZC65890">
    <property type="protein sequence ID" value="RZC65890"/>
    <property type="gene ID" value="C5167_009580"/>
</dbReference>
<sequence>MVHVTNLLTQLHSELLSGSEHKAVTDDKDMHMFTRLRGIEKKLLLAVVGLGHIDGIELLWKCVEDADDDKFLQATSEKGDPPTG</sequence>
<gene>
    <name evidence="1" type="ORF">C5167_009580</name>
</gene>
<evidence type="ECO:0000313" key="1">
    <source>
        <dbReference type="EMBL" id="RZC65890.1"/>
    </source>
</evidence>
<reference evidence="1 2" key="1">
    <citation type="journal article" date="2018" name="Science">
        <title>The opium poppy genome and morphinan production.</title>
        <authorList>
            <person name="Guo L."/>
            <person name="Winzer T."/>
            <person name="Yang X."/>
            <person name="Li Y."/>
            <person name="Ning Z."/>
            <person name="He Z."/>
            <person name="Teodor R."/>
            <person name="Lu Y."/>
            <person name="Bowser T.A."/>
            <person name="Graham I.A."/>
            <person name="Ye K."/>
        </authorList>
    </citation>
    <scope>NUCLEOTIDE SEQUENCE [LARGE SCALE GENOMIC DNA]</scope>
    <source>
        <strain evidence="2">cv. HN1</strain>
        <tissue evidence="1">Leaves</tissue>
    </source>
</reference>
<dbReference type="AlphaFoldDB" id="A0A4Y7K0Q4"/>
<organism evidence="1 2">
    <name type="scientific">Papaver somniferum</name>
    <name type="common">Opium poppy</name>
    <dbReference type="NCBI Taxonomy" id="3469"/>
    <lineage>
        <taxon>Eukaryota</taxon>
        <taxon>Viridiplantae</taxon>
        <taxon>Streptophyta</taxon>
        <taxon>Embryophyta</taxon>
        <taxon>Tracheophyta</taxon>
        <taxon>Spermatophyta</taxon>
        <taxon>Magnoliopsida</taxon>
        <taxon>Ranunculales</taxon>
        <taxon>Papaveraceae</taxon>
        <taxon>Papaveroideae</taxon>
        <taxon>Papaver</taxon>
    </lineage>
</organism>
<dbReference type="EMBL" id="CM010720">
    <property type="protein sequence ID" value="RZC65890.1"/>
    <property type="molecule type" value="Genomic_DNA"/>
</dbReference>
<name>A0A4Y7K0Q4_PAPSO</name>